<organism evidence="2 3">
    <name type="scientific">Angomonas deanei</name>
    <dbReference type="NCBI Taxonomy" id="59799"/>
    <lineage>
        <taxon>Eukaryota</taxon>
        <taxon>Discoba</taxon>
        <taxon>Euglenozoa</taxon>
        <taxon>Kinetoplastea</taxon>
        <taxon>Metakinetoplastina</taxon>
        <taxon>Trypanosomatida</taxon>
        <taxon>Trypanosomatidae</taxon>
        <taxon>Strigomonadinae</taxon>
        <taxon>Angomonas</taxon>
    </lineage>
</organism>
<dbReference type="AlphaFoldDB" id="A0A7G2CAL2"/>
<evidence type="ECO:0000313" key="2">
    <source>
        <dbReference type="EMBL" id="CAD2215062.1"/>
    </source>
</evidence>
<dbReference type="EMBL" id="LR877148">
    <property type="protein sequence ID" value="CAD2215062.1"/>
    <property type="molecule type" value="Genomic_DNA"/>
</dbReference>
<feature type="transmembrane region" description="Helical" evidence="1">
    <location>
        <begin position="41"/>
        <end position="63"/>
    </location>
</feature>
<protein>
    <submittedName>
        <fullName evidence="2">Uncharacterized protein</fullName>
    </submittedName>
</protein>
<keyword evidence="3" id="KW-1185">Reference proteome</keyword>
<dbReference type="VEuPathDB" id="TriTrypDB:ADEAN_000251500"/>
<proteinExistence type="predicted"/>
<evidence type="ECO:0000313" key="3">
    <source>
        <dbReference type="Proteomes" id="UP000515908"/>
    </source>
</evidence>
<keyword evidence="1" id="KW-0472">Membrane</keyword>
<name>A0A7G2CAL2_9TRYP</name>
<evidence type="ECO:0000256" key="1">
    <source>
        <dbReference type="SAM" id="Phobius"/>
    </source>
</evidence>
<accession>A0A7G2CAL2</accession>
<gene>
    <name evidence="2" type="ORF">ADEAN_000251500</name>
</gene>
<dbReference type="Proteomes" id="UP000515908">
    <property type="component" value="Chromosome 04"/>
</dbReference>
<reference evidence="2 3" key="1">
    <citation type="submission" date="2020-08" db="EMBL/GenBank/DDBJ databases">
        <authorList>
            <person name="Newling K."/>
            <person name="Davey J."/>
            <person name="Forrester S."/>
        </authorList>
    </citation>
    <scope>NUCLEOTIDE SEQUENCE [LARGE SCALE GENOMIC DNA]</scope>
    <source>
        <strain evidence="3">Crithidia deanei Carvalho (ATCC PRA-265)</strain>
    </source>
</reference>
<sequence length="128" mass="13411">MALPVVIMMSLASRDPTYILRRGCSCCGCCSCCVASSVRQLIAAAIAFLTIVVFLIVVVPLGIGCGVITNALDSCSSCTAYYCRTNKCNGITAMGMTGGHIAFYVIMLVTQLVALALMCAGYAQHIPN</sequence>
<keyword evidence="1" id="KW-0812">Transmembrane</keyword>
<feature type="transmembrane region" description="Helical" evidence="1">
    <location>
        <begin position="101"/>
        <end position="123"/>
    </location>
</feature>
<keyword evidence="1" id="KW-1133">Transmembrane helix</keyword>